<name>L9L2T6_TUPCH</name>
<dbReference type="InterPro" id="IPR000163">
    <property type="entry name" value="Prohibitin"/>
</dbReference>
<dbReference type="EMBL" id="KB320549">
    <property type="protein sequence ID" value="ELW69054.1"/>
    <property type="molecule type" value="Genomic_DNA"/>
</dbReference>
<dbReference type="AlphaFoldDB" id="L9L2T6"/>
<evidence type="ECO:0000256" key="1">
    <source>
        <dbReference type="ARBA" id="ARBA00009658"/>
    </source>
</evidence>
<reference evidence="4" key="2">
    <citation type="journal article" date="2013" name="Nat. Commun.">
        <title>Genome of the Chinese tree shrew.</title>
        <authorList>
            <person name="Fan Y."/>
            <person name="Huang Z.Y."/>
            <person name="Cao C.C."/>
            <person name="Chen C.S."/>
            <person name="Chen Y.X."/>
            <person name="Fan D.D."/>
            <person name="He J."/>
            <person name="Hou H.L."/>
            <person name="Hu L."/>
            <person name="Hu X.T."/>
            <person name="Jiang X.T."/>
            <person name="Lai R."/>
            <person name="Lang Y.S."/>
            <person name="Liang B."/>
            <person name="Liao S.G."/>
            <person name="Mu D."/>
            <person name="Ma Y.Y."/>
            <person name="Niu Y.Y."/>
            <person name="Sun X.Q."/>
            <person name="Xia J.Q."/>
            <person name="Xiao J."/>
            <person name="Xiong Z.Q."/>
            <person name="Xu L."/>
            <person name="Yang L."/>
            <person name="Zhang Y."/>
            <person name="Zhao W."/>
            <person name="Zhao X.D."/>
            <person name="Zheng Y.T."/>
            <person name="Zhou J.M."/>
            <person name="Zhu Y.B."/>
            <person name="Zhang G.J."/>
            <person name="Wang J."/>
            <person name="Yao Y.G."/>
        </authorList>
    </citation>
    <scope>NUCLEOTIDE SEQUENCE [LARGE SCALE GENOMIC DNA]</scope>
</reference>
<dbReference type="STRING" id="246437.L9L2T6"/>
<organism evidence="3 4">
    <name type="scientific">Tupaia chinensis</name>
    <name type="common">Chinese tree shrew</name>
    <name type="synonym">Tupaia belangeri chinensis</name>
    <dbReference type="NCBI Taxonomy" id="246437"/>
    <lineage>
        <taxon>Eukaryota</taxon>
        <taxon>Metazoa</taxon>
        <taxon>Chordata</taxon>
        <taxon>Craniata</taxon>
        <taxon>Vertebrata</taxon>
        <taxon>Euteleostomi</taxon>
        <taxon>Mammalia</taxon>
        <taxon>Eutheria</taxon>
        <taxon>Euarchontoglires</taxon>
        <taxon>Scandentia</taxon>
        <taxon>Tupaiidae</taxon>
        <taxon>Tupaia</taxon>
    </lineage>
</organism>
<accession>L9L2T6</accession>
<proteinExistence type="inferred from homology"/>
<comment type="similarity">
    <text evidence="1">Belongs to the prohibitin family.</text>
</comment>
<sequence>MWALDTDLSSSTDSVEYRHYGRGRDSLSHPLSAETHCLPPPHNVAVTTGNKDLQNVNVRLHKPFQPVASQLPRLLVSISEDCDEQGNSKVSERMADWLATAGDGLTELRKLEDAEDVVEQPCPRRTPPTCQRDSRCSSSCPSEAAPPVLLPAS</sequence>
<dbReference type="Proteomes" id="UP000011518">
    <property type="component" value="Unassembled WGS sequence"/>
</dbReference>
<feature type="region of interest" description="Disordered" evidence="2">
    <location>
        <begin position="113"/>
        <end position="153"/>
    </location>
</feature>
<evidence type="ECO:0000256" key="2">
    <source>
        <dbReference type="SAM" id="MobiDB-lite"/>
    </source>
</evidence>
<gene>
    <name evidence="3" type="ORF">TREES_T100020383</name>
</gene>
<protein>
    <submittedName>
        <fullName evidence="3">Prohibitin</fullName>
    </submittedName>
</protein>
<feature type="compositionally biased region" description="Low complexity" evidence="2">
    <location>
        <begin position="120"/>
        <end position="147"/>
    </location>
</feature>
<evidence type="ECO:0000313" key="4">
    <source>
        <dbReference type="Proteomes" id="UP000011518"/>
    </source>
</evidence>
<dbReference type="InParanoid" id="L9L2T6"/>
<reference evidence="4" key="1">
    <citation type="submission" date="2012-07" db="EMBL/GenBank/DDBJ databases">
        <title>Genome of the Chinese tree shrew, a rising model animal genetically related to primates.</title>
        <authorList>
            <person name="Zhang G."/>
            <person name="Fan Y."/>
            <person name="Yao Y."/>
            <person name="Huang Z."/>
        </authorList>
    </citation>
    <scope>NUCLEOTIDE SEQUENCE [LARGE SCALE GENOMIC DNA]</scope>
</reference>
<evidence type="ECO:0000313" key="3">
    <source>
        <dbReference type="EMBL" id="ELW69054.1"/>
    </source>
</evidence>
<dbReference type="PRINTS" id="PR00679">
    <property type="entry name" value="PROHIBITIN"/>
</dbReference>
<dbReference type="GO" id="GO:0016020">
    <property type="term" value="C:membrane"/>
    <property type="evidence" value="ECO:0007669"/>
    <property type="project" value="InterPro"/>
</dbReference>
<keyword evidence="4" id="KW-1185">Reference proteome</keyword>